<dbReference type="SUPFAM" id="SSF50486">
    <property type="entry name" value="FMT C-terminal domain-like"/>
    <property type="match status" value="1"/>
</dbReference>
<evidence type="ECO:0000313" key="6">
    <source>
        <dbReference type="EMBL" id="MTD14013.1"/>
    </source>
</evidence>
<comment type="caution">
    <text evidence="6">The sequence shown here is derived from an EMBL/GenBank/DDBJ whole genome shotgun (WGS) entry which is preliminary data.</text>
</comment>
<dbReference type="NCBIfam" id="TIGR00567">
    <property type="entry name" value="3mg"/>
    <property type="match status" value="1"/>
</dbReference>
<dbReference type="EC" id="3.2.2.-" evidence="5"/>
<dbReference type="GO" id="GO:0003677">
    <property type="term" value="F:DNA binding"/>
    <property type="evidence" value="ECO:0007669"/>
    <property type="project" value="InterPro"/>
</dbReference>
<keyword evidence="6" id="KW-0326">Glycosidase</keyword>
<dbReference type="InterPro" id="IPR003180">
    <property type="entry name" value="MPG"/>
</dbReference>
<evidence type="ECO:0000256" key="2">
    <source>
        <dbReference type="ARBA" id="ARBA00022763"/>
    </source>
</evidence>
<dbReference type="InterPro" id="IPR036995">
    <property type="entry name" value="MPG_sf"/>
</dbReference>
<evidence type="ECO:0000313" key="7">
    <source>
        <dbReference type="Proteomes" id="UP000460221"/>
    </source>
</evidence>
<comment type="similarity">
    <text evidence="1 5">Belongs to the DNA glycosylase MPG family.</text>
</comment>
<evidence type="ECO:0000256" key="5">
    <source>
        <dbReference type="HAMAP-Rule" id="MF_00527"/>
    </source>
</evidence>
<name>A0A7K1FLA9_9ACTN</name>
<sequence length="220" mass="22942">MTGPELPPGSGRRLTRAFFARPPEVVARDLLGRVVVSGSGPTTVAVRLTEVEAYAGADDPASHAFRGSTARNAVMFGPAGHLYLYFVYGMHWCANVVTGPVGEASAVLLRGGEVLTGSDLAALRRPGVRRTADLARGPAGLATVLGWGPATNGHDLVTGEEQLRAGRRVADDALSTGPRVGVSVAAQVPWRFWVTGAPGVSAYRAAVRRPRRTGSSSMGD</sequence>
<dbReference type="RefSeq" id="WP_154768069.1">
    <property type="nucleotide sequence ID" value="NZ_WLYK01000002.1"/>
</dbReference>
<keyword evidence="4 5" id="KW-0234">DNA repair</keyword>
<dbReference type="HAMAP" id="MF_00527">
    <property type="entry name" value="3MGH"/>
    <property type="match status" value="1"/>
</dbReference>
<dbReference type="PANTHER" id="PTHR10429">
    <property type="entry name" value="DNA-3-METHYLADENINE GLYCOSYLASE"/>
    <property type="match status" value="1"/>
</dbReference>
<gene>
    <name evidence="6" type="ORF">GIS00_08660</name>
</gene>
<dbReference type="GO" id="GO:0003905">
    <property type="term" value="F:alkylbase DNA N-glycosylase activity"/>
    <property type="evidence" value="ECO:0007669"/>
    <property type="project" value="InterPro"/>
</dbReference>
<dbReference type="NCBIfam" id="NF002003">
    <property type="entry name" value="PRK00802.1-3"/>
    <property type="match status" value="1"/>
</dbReference>
<dbReference type="EMBL" id="WLYK01000002">
    <property type="protein sequence ID" value="MTD14013.1"/>
    <property type="molecule type" value="Genomic_DNA"/>
</dbReference>
<reference evidence="6 7" key="1">
    <citation type="submission" date="2019-11" db="EMBL/GenBank/DDBJ databases">
        <authorList>
            <person name="Jiang L.-Q."/>
        </authorList>
    </citation>
    <scope>NUCLEOTIDE SEQUENCE [LARGE SCALE GENOMIC DNA]</scope>
    <source>
        <strain evidence="6 7">YIM 132087</strain>
    </source>
</reference>
<dbReference type="AlphaFoldDB" id="A0A7K1FLA9"/>
<keyword evidence="7" id="KW-1185">Reference proteome</keyword>
<organism evidence="6 7">
    <name type="scientific">Nakamurella alba</name>
    <dbReference type="NCBI Taxonomy" id="2665158"/>
    <lineage>
        <taxon>Bacteria</taxon>
        <taxon>Bacillati</taxon>
        <taxon>Actinomycetota</taxon>
        <taxon>Actinomycetes</taxon>
        <taxon>Nakamurellales</taxon>
        <taxon>Nakamurellaceae</taxon>
        <taxon>Nakamurella</taxon>
    </lineage>
</organism>
<protein>
    <recommendedName>
        <fullName evidence="5">Putative 3-methyladenine DNA glycosylase</fullName>
        <ecNumber evidence="5">3.2.2.-</ecNumber>
    </recommendedName>
</protein>
<evidence type="ECO:0000256" key="4">
    <source>
        <dbReference type="ARBA" id="ARBA00023204"/>
    </source>
</evidence>
<dbReference type="CDD" id="cd00540">
    <property type="entry name" value="AAG"/>
    <property type="match status" value="1"/>
</dbReference>
<dbReference type="InterPro" id="IPR011034">
    <property type="entry name" value="Formyl_transferase-like_C_sf"/>
</dbReference>
<keyword evidence="2 5" id="KW-0227">DNA damage</keyword>
<accession>A0A7K1FLA9</accession>
<proteinExistence type="inferred from homology"/>
<dbReference type="Proteomes" id="UP000460221">
    <property type="component" value="Unassembled WGS sequence"/>
</dbReference>
<dbReference type="GO" id="GO:0006284">
    <property type="term" value="P:base-excision repair"/>
    <property type="evidence" value="ECO:0007669"/>
    <property type="project" value="InterPro"/>
</dbReference>
<dbReference type="Pfam" id="PF02245">
    <property type="entry name" value="Pur_DNA_glyco"/>
    <property type="match status" value="1"/>
</dbReference>
<dbReference type="PANTHER" id="PTHR10429:SF0">
    <property type="entry name" value="DNA-3-METHYLADENINE GLYCOSYLASE"/>
    <property type="match status" value="1"/>
</dbReference>
<keyword evidence="3 5" id="KW-0378">Hydrolase</keyword>
<evidence type="ECO:0000256" key="3">
    <source>
        <dbReference type="ARBA" id="ARBA00022801"/>
    </source>
</evidence>
<dbReference type="Gene3D" id="3.10.300.10">
    <property type="entry name" value="Methylpurine-DNA glycosylase (MPG)"/>
    <property type="match status" value="1"/>
</dbReference>
<evidence type="ECO:0000256" key="1">
    <source>
        <dbReference type="ARBA" id="ARBA00009232"/>
    </source>
</evidence>